<feature type="region of interest" description="Disordered" evidence="1">
    <location>
        <begin position="1"/>
        <end position="20"/>
    </location>
</feature>
<evidence type="ECO:0000313" key="3">
    <source>
        <dbReference type="Proteomes" id="UP001396334"/>
    </source>
</evidence>
<evidence type="ECO:0000313" key="2">
    <source>
        <dbReference type="EMBL" id="KAK9029866.1"/>
    </source>
</evidence>
<feature type="compositionally biased region" description="Polar residues" evidence="1">
    <location>
        <begin position="1"/>
        <end position="16"/>
    </location>
</feature>
<dbReference type="EMBL" id="JBBPBN010000010">
    <property type="protein sequence ID" value="KAK9029866.1"/>
    <property type="molecule type" value="Genomic_DNA"/>
</dbReference>
<keyword evidence="3" id="KW-1185">Reference proteome</keyword>
<proteinExistence type="predicted"/>
<dbReference type="Proteomes" id="UP001396334">
    <property type="component" value="Unassembled WGS sequence"/>
</dbReference>
<evidence type="ECO:0000256" key="1">
    <source>
        <dbReference type="SAM" id="MobiDB-lite"/>
    </source>
</evidence>
<organism evidence="2 3">
    <name type="scientific">Hibiscus sabdariffa</name>
    <name type="common">roselle</name>
    <dbReference type="NCBI Taxonomy" id="183260"/>
    <lineage>
        <taxon>Eukaryota</taxon>
        <taxon>Viridiplantae</taxon>
        <taxon>Streptophyta</taxon>
        <taxon>Embryophyta</taxon>
        <taxon>Tracheophyta</taxon>
        <taxon>Spermatophyta</taxon>
        <taxon>Magnoliopsida</taxon>
        <taxon>eudicotyledons</taxon>
        <taxon>Gunneridae</taxon>
        <taxon>Pentapetalae</taxon>
        <taxon>rosids</taxon>
        <taxon>malvids</taxon>
        <taxon>Malvales</taxon>
        <taxon>Malvaceae</taxon>
        <taxon>Malvoideae</taxon>
        <taxon>Hibiscus</taxon>
    </lineage>
</organism>
<reference evidence="2 3" key="1">
    <citation type="journal article" date="2024" name="G3 (Bethesda)">
        <title>Genome assembly of Hibiscus sabdariffa L. provides insights into metabolisms of medicinal natural products.</title>
        <authorList>
            <person name="Kim T."/>
        </authorList>
    </citation>
    <scope>NUCLEOTIDE SEQUENCE [LARGE SCALE GENOMIC DNA]</scope>
    <source>
        <strain evidence="2">TK-2024</strain>
        <tissue evidence="2">Old leaves</tissue>
    </source>
</reference>
<protein>
    <submittedName>
        <fullName evidence="2">Uncharacterized protein</fullName>
    </submittedName>
</protein>
<gene>
    <name evidence="2" type="ORF">V6N11_031310</name>
</gene>
<name>A0ABR2SX91_9ROSI</name>
<accession>A0ABR2SX91</accession>
<comment type="caution">
    <text evidence="2">The sequence shown here is derived from an EMBL/GenBank/DDBJ whole genome shotgun (WGS) entry which is preliminary data.</text>
</comment>
<sequence>MTLQMNKSDQNSNETVSDFDDENVYNSSQFTLSTLIFDLRKSLERVLLAATLKNHFTDTILNVELKALLDHCDMFMNNEVLQATILWRIDFRHVKRQWNLKVIVDLGASMISKVEVDVSTNRRPDLSSLICEHLGVELIVLNSACPFYDIVFGLKVTTDINDVAGSFLKYYESPKKRFVSETVDEMLKCDAL</sequence>